<gene>
    <name evidence="2" type="primary">RE1_3431</name>
    <name evidence="2" type="ORF">CK203_095798</name>
</gene>
<dbReference type="SUPFAM" id="SSF56672">
    <property type="entry name" value="DNA/RNA polymerases"/>
    <property type="match status" value="1"/>
</dbReference>
<accession>A0A438DLB9</accession>
<dbReference type="AlphaFoldDB" id="A0A438DLB9"/>
<dbReference type="Pfam" id="PF07727">
    <property type="entry name" value="RVT_2"/>
    <property type="match status" value="1"/>
</dbReference>
<evidence type="ECO:0000313" key="2">
    <source>
        <dbReference type="EMBL" id="RVW36216.1"/>
    </source>
</evidence>
<sequence length="202" mass="23446">MEVLPRFSSDPTTKKVCKLKKSLYGLKQSPRVSFGRFAKLMKNMRYKQSQRGHTLFIKHSHSRGVTALLVYVDDIIMMGTKELERQTLRQCLTKEFEIKELGRLKYFLGIEVAHTKQGIVISQQKYVTYLLKETRKLARKLACQPVNTPIDPNHKLGDTKEDIVLDREMHQCLVGRLIYFSHTRPEHMWVSRKGPPGKGHPI</sequence>
<evidence type="ECO:0000313" key="3">
    <source>
        <dbReference type="Proteomes" id="UP000288805"/>
    </source>
</evidence>
<protein>
    <submittedName>
        <fullName evidence="2">Retrovirus-related Pol polyprotein from transposon RE1</fullName>
    </submittedName>
</protein>
<organism evidence="2 3">
    <name type="scientific">Vitis vinifera</name>
    <name type="common">Grape</name>
    <dbReference type="NCBI Taxonomy" id="29760"/>
    <lineage>
        <taxon>Eukaryota</taxon>
        <taxon>Viridiplantae</taxon>
        <taxon>Streptophyta</taxon>
        <taxon>Embryophyta</taxon>
        <taxon>Tracheophyta</taxon>
        <taxon>Spermatophyta</taxon>
        <taxon>Magnoliopsida</taxon>
        <taxon>eudicotyledons</taxon>
        <taxon>Gunneridae</taxon>
        <taxon>Pentapetalae</taxon>
        <taxon>rosids</taxon>
        <taxon>Vitales</taxon>
        <taxon>Vitaceae</taxon>
        <taxon>Viteae</taxon>
        <taxon>Vitis</taxon>
    </lineage>
</organism>
<dbReference type="InterPro" id="IPR013103">
    <property type="entry name" value="RVT_2"/>
</dbReference>
<evidence type="ECO:0000259" key="1">
    <source>
        <dbReference type="Pfam" id="PF07727"/>
    </source>
</evidence>
<name>A0A438DLB9_VITVI</name>
<proteinExistence type="predicted"/>
<comment type="caution">
    <text evidence="2">The sequence shown here is derived from an EMBL/GenBank/DDBJ whole genome shotgun (WGS) entry which is preliminary data.</text>
</comment>
<dbReference type="Proteomes" id="UP000288805">
    <property type="component" value="Unassembled WGS sequence"/>
</dbReference>
<dbReference type="EMBL" id="QGNW01001579">
    <property type="protein sequence ID" value="RVW36216.1"/>
    <property type="molecule type" value="Genomic_DNA"/>
</dbReference>
<feature type="domain" description="Reverse transcriptase Ty1/copia-type" evidence="1">
    <location>
        <begin position="6"/>
        <end position="149"/>
    </location>
</feature>
<reference evidence="2 3" key="1">
    <citation type="journal article" date="2018" name="PLoS Genet.">
        <title>Population sequencing reveals clonal diversity and ancestral inbreeding in the grapevine cultivar Chardonnay.</title>
        <authorList>
            <person name="Roach M.J."/>
            <person name="Johnson D.L."/>
            <person name="Bohlmann J."/>
            <person name="van Vuuren H.J."/>
            <person name="Jones S.J."/>
            <person name="Pretorius I.S."/>
            <person name="Schmidt S.A."/>
            <person name="Borneman A.R."/>
        </authorList>
    </citation>
    <scope>NUCLEOTIDE SEQUENCE [LARGE SCALE GENOMIC DNA]</scope>
    <source>
        <strain evidence="3">cv. Chardonnay</strain>
        <tissue evidence="2">Leaf</tissue>
    </source>
</reference>
<dbReference type="InterPro" id="IPR043502">
    <property type="entry name" value="DNA/RNA_pol_sf"/>
</dbReference>